<keyword evidence="1" id="KW-0732">Signal</keyword>
<proteinExistence type="predicted"/>
<evidence type="ECO:0000313" key="3">
    <source>
        <dbReference type="Proteomes" id="UP001391051"/>
    </source>
</evidence>
<evidence type="ECO:0000256" key="1">
    <source>
        <dbReference type="SAM" id="SignalP"/>
    </source>
</evidence>
<keyword evidence="3" id="KW-1185">Reference proteome</keyword>
<reference evidence="2 3" key="1">
    <citation type="submission" date="2023-01" db="EMBL/GenBank/DDBJ databases">
        <title>Analysis of 21 Apiospora genomes using comparative genomics revels a genus with tremendous synthesis potential of carbohydrate active enzymes and secondary metabolites.</title>
        <authorList>
            <person name="Sorensen T."/>
        </authorList>
    </citation>
    <scope>NUCLEOTIDE SEQUENCE [LARGE SCALE GENOMIC DNA]</scope>
    <source>
        <strain evidence="2 3">CBS 24483</strain>
    </source>
</reference>
<gene>
    <name evidence="2" type="ORF">PG986_004220</name>
</gene>
<dbReference type="GeneID" id="92073504"/>
<accession>A0ABR1QMC0</accession>
<name>A0ABR1QMC0_9PEZI</name>
<feature type="signal peptide" evidence="1">
    <location>
        <begin position="1"/>
        <end position="20"/>
    </location>
</feature>
<organism evidence="2 3">
    <name type="scientific">Apiospora aurea</name>
    <dbReference type="NCBI Taxonomy" id="335848"/>
    <lineage>
        <taxon>Eukaryota</taxon>
        <taxon>Fungi</taxon>
        <taxon>Dikarya</taxon>
        <taxon>Ascomycota</taxon>
        <taxon>Pezizomycotina</taxon>
        <taxon>Sordariomycetes</taxon>
        <taxon>Xylariomycetidae</taxon>
        <taxon>Amphisphaeriales</taxon>
        <taxon>Apiosporaceae</taxon>
        <taxon>Apiospora</taxon>
    </lineage>
</organism>
<sequence>MVSFKKIFALGAAFAAGVSALPSPDNALAQPQLEVRGGESSTTGASGRDLAAKRAPRRQMLQWSPSGTLVYLLGAPIDKFAQLPAELRNLITGHGEGGPAQMLLYNWVEFVKGHVSQYRAAYNLYLDHMFNVGAQVGGVYGQGQAANLWGFGFHFAHPPSAADLQNLRDAIQAWGQQEGGAVNVLQRANGFFNPADIGAGLRRRSRDDHCPKPVDVLKYAKRDVPTDLDFKKLTRWAGMCDGMPA</sequence>
<dbReference type="Proteomes" id="UP001391051">
    <property type="component" value="Unassembled WGS sequence"/>
</dbReference>
<feature type="chain" id="PRO_5045876346" evidence="1">
    <location>
        <begin position="21"/>
        <end position="245"/>
    </location>
</feature>
<evidence type="ECO:0000313" key="2">
    <source>
        <dbReference type="EMBL" id="KAK7959366.1"/>
    </source>
</evidence>
<dbReference type="EMBL" id="JAQQWE010000003">
    <property type="protein sequence ID" value="KAK7959366.1"/>
    <property type="molecule type" value="Genomic_DNA"/>
</dbReference>
<dbReference type="RefSeq" id="XP_066703069.1">
    <property type="nucleotide sequence ID" value="XM_066840442.1"/>
</dbReference>
<comment type="caution">
    <text evidence="2">The sequence shown here is derived from an EMBL/GenBank/DDBJ whole genome shotgun (WGS) entry which is preliminary data.</text>
</comment>
<protein>
    <submittedName>
        <fullName evidence="2">Uncharacterized protein</fullName>
    </submittedName>
</protein>